<reference evidence="4" key="1">
    <citation type="submission" date="2022-12" db="EMBL/GenBank/DDBJ databases">
        <authorList>
            <person name="Alioto T."/>
            <person name="Alioto T."/>
            <person name="Gomez Garrido J."/>
        </authorList>
    </citation>
    <scope>NUCLEOTIDE SEQUENCE</scope>
</reference>
<dbReference type="InterPro" id="IPR000953">
    <property type="entry name" value="Chromo/chromo_shadow_dom"/>
</dbReference>
<dbReference type="PROSITE" id="PS50013">
    <property type="entry name" value="CHROMO_2"/>
    <property type="match status" value="1"/>
</dbReference>
<dbReference type="GO" id="GO:0005634">
    <property type="term" value="C:nucleus"/>
    <property type="evidence" value="ECO:0007669"/>
    <property type="project" value="UniProtKB-SubCell"/>
</dbReference>
<protein>
    <submittedName>
        <fullName evidence="4">Chromo domain-containing protein</fullName>
    </submittedName>
</protein>
<organism evidence="4 5">
    <name type="scientific">Podarcis lilfordi</name>
    <name type="common">Lilford's wall lizard</name>
    <dbReference type="NCBI Taxonomy" id="74358"/>
    <lineage>
        <taxon>Eukaryota</taxon>
        <taxon>Metazoa</taxon>
        <taxon>Chordata</taxon>
        <taxon>Craniata</taxon>
        <taxon>Vertebrata</taxon>
        <taxon>Euteleostomi</taxon>
        <taxon>Lepidosauria</taxon>
        <taxon>Squamata</taxon>
        <taxon>Bifurcata</taxon>
        <taxon>Unidentata</taxon>
        <taxon>Episquamata</taxon>
        <taxon>Laterata</taxon>
        <taxon>Lacertibaenia</taxon>
        <taxon>Lacertidae</taxon>
        <taxon>Podarcis</taxon>
    </lineage>
</organism>
<dbReference type="InterPro" id="IPR023780">
    <property type="entry name" value="Chromo_domain"/>
</dbReference>
<dbReference type="Pfam" id="PF00385">
    <property type="entry name" value="Chromo"/>
    <property type="match status" value="1"/>
</dbReference>
<accession>A0AA35QQQ9</accession>
<keyword evidence="5" id="KW-1185">Reference proteome</keyword>
<dbReference type="SMART" id="SM00298">
    <property type="entry name" value="CHROMO"/>
    <property type="match status" value="1"/>
</dbReference>
<evidence type="ECO:0000259" key="3">
    <source>
        <dbReference type="PROSITE" id="PS50013"/>
    </source>
</evidence>
<feature type="non-terminal residue" evidence="4">
    <location>
        <position position="1"/>
    </location>
</feature>
<dbReference type="Proteomes" id="UP001178461">
    <property type="component" value="Unassembled WGS sequence"/>
</dbReference>
<feature type="region of interest" description="Disordered" evidence="2">
    <location>
        <begin position="91"/>
        <end position="119"/>
    </location>
</feature>
<dbReference type="SUPFAM" id="SSF54160">
    <property type="entry name" value="Chromo domain-like"/>
    <property type="match status" value="1"/>
</dbReference>
<dbReference type="EMBL" id="CANTUW010000426">
    <property type="protein sequence ID" value="CAI7935401.1"/>
    <property type="molecule type" value="Genomic_DNA"/>
</dbReference>
<feature type="compositionally biased region" description="Acidic residues" evidence="2">
    <location>
        <begin position="96"/>
        <end position="119"/>
    </location>
</feature>
<dbReference type="AlphaFoldDB" id="A0AA35QQQ9"/>
<evidence type="ECO:0000313" key="5">
    <source>
        <dbReference type="Proteomes" id="UP001178461"/>
    </source>
</evidence>
<feature type="domain" description="Chromo" evidence="3">
    <location>
        <begin position="27"/>
        <end position="85"/>
    </location>
</feature>
<evidence type="ECO:0000313" key="4">
    <source>
        <dbReference type="EMBL" id="CAI7935401.1"/>
    </source>
</evidence>
<sequence>SLLSPYEGGREGLATRDRVVEERECSSHVAEILDARWKGDQVEYLVAWEGEPESENTWVMAEDINDEVLIETFHQRFPRKPQPVERFRREYFGTTDEGEELEGFPDSEGEGEMDSEEEV</sequence>
<proteinExistence type="predicted"/>
<feature type="non-terminal residue" evidence="4">
    <location>
        <position position="119"/>
    </location>
</feature>
<name>A0AA35QQQ9_9SAUR</name>
<evidence type="ECO:0000256" key="1">
    <source>
        <dbReference type="ARBA" id="ARBA00004123"/>
    </source>
</evidence>
<comment type="caution">
    <text evidence="4">The sequence shown here is derived from an EMBL/GenBank/DDBJ whole genome shotgun (WGS) entry which is preliminary data.</text>
</comment>
<dbReference type="InterPro" id="IPR016197">
    <property type="entry name" value="Chromo-like_dom_sf"/>
</dbReference>
<evidence type="ECO:0000256" key="2">
    <source>
        <dbReference type="SAM" id="MobiDB-lite"/>
    </source>
</evidence>
<comment type="subcellular location">
    <subcellularLocation>
        <location evidence="1">Nucleus</location>
    </subcellularLocation>
</comment>
<gene>
    <name evidence="4" type="ORF">PODLI_1B019652</name>
</gene>
<dbReference type="Gene3D" id="2.40.50.40">
    <property type="match status" value="1"/>
</dbReference>